<sequence>MKLPANHEENFRLEFAKIVTSQSVSKDFLAKIQPSKNVSLETVLEVYSSGYLVRLKESLGETYETVWSVLGDEAFFSICEKYIKRTKSTSYNLSDYGLDFSLFLKLEVSEFPFLPVLAEFEWEFRNLFHSKGSSFLGSPSLPKDSSVIDMRIEFVQPVIFREHEFSVYPFWKNRKSNSFAELNFEWNQPEFLLMMKKGSEISSESISGWEFKLARLLREGKTLLEASEIIESEIPNPESVSTFFSRLLQGGFIQDIQCEY</sequence>
<evidence type="ECO:0000313" key="4">
    <source>
        <dbReference type="Proteomes" id="UP000231962"/>
    </source>
</evidence>
<dbReference type="Proteomes" id="UP000231990">
    <property type="component" value="Unassembled WGS sequence"/>
</dbReference>
<dbReference type="InterPro" id="IPR018640">
    <property type="entry name" value="DUF2063"/>
</dbReference>
<dbReference type="OrthoDB" id="343356at2"/>
<dbReference type="EMBL" id="NPDY01000007">
    <property type="protein sequence ID" value="PJZ69786.1"/>
    <property type="molecule type" value="Genomic_DNA"/>
</dbReference>
<dbReference type="RefSeq" id="WP_100713767.1">
    <property type="nucleotide sequence ID" value="NZ_NPDY01000007.1"/>
</dbReference>
<evidence type="ECO:0000259" key="1">
    <source>
        <dbReference type="Pfam" id="PF09836"/>
    </source>
</evidence>
<evidence type="ECO:0000313" key="2">
    <source>
        <dbReference type="EMBL" id="PJZ69786.1"/>
    </source>
</evidence>
<comment type="caution">
    <text evidence="3">The sequence shown here is derived from an EMBL/GenBank/DDBJ whole genome shotgun (WGS) entry which is preliminary data.</text>
</comment>
<dbReference type="Gene3D" id="1.10.150.690">
    <property type="entry name" value="DUF2063"/>
    <property type="match status" value="1"/>
</dbReference>
<gene>
    <name evidence="2" type="ORF">CH360_09365</name>
    <name evidence="3" type="ORF">CH373_10870</name>
</gene>
<feature type="domain" description="Putative DNA-binding" evidence="1">
    <location>
        <begin position="26"/>
        <end position="104"/>
    </location>
</feature>
<keyword evidence="4" id="KW-1185">Reference proteome</keyword>
<organism evidence="3 5">
    <name type="scientific">Leptospira perolatii</name>
    <dbReference type="NCBI Taxonomy" id="2023191"/>
    <lineage>
        <taxon>Bacteria</taxon>
        <taxon>Pseudomonadati</taxon>
        <taxon>Spirochaetota</taxon>
        <taxon>Spirochaetia</taxon>
        <taxon>Leptospirales</taxon>
        <taxon>Leptospiraceae</taxon>
        <taxon>Leptospira</taxon>
    </lineage>
</organism>
<accession>A0A2M9ZLW3</accession>
<reference evidence="4 5" key="1">
    <citation type="submission" date="2017-07" db="EMBL/GenBank/DDBJ databases">
        <title>Leptospira spp. isolated from tropical soils.</title>
        <authorList>
            <person name="Thibeaux R."/>
            <person name="Iraola G."/>
            <person name="Ferres I."/>
            <person name="Bierque E."/>
            <person name="Girault D."/>
            <person name="Soupe-Gilbert M.-E."/>
            <person name="Picardeau M."/>
            <person name="Goarant C."/>
        </authorList>
    </citation>
    <scope>NUCLEOTIDE SEQUENCE [LARGE SCALE GENOMIC DNA]</scope>
    <source>
        <strain evidence="3 5">FH1-B-B1</strain>
        <strain evidence="2 4">FH1-B-C1</strain>
    </source>
</reference>
<evidence type="ECO:0000313" key="5">
    <source>
        <dbReference type="Proteomes" id="UP000231990"/>
    </source>
</evidence>
<protein>
    <recommendedName>
        <fullName evidence="1">Putative DNA-binding domain-containing protein</fullName>
    </recommendedName>
</protein>
<dbReference type="EMBL" id="NPDZ01000006">
    <property type="protein sequence ID" value="PJZ72999.1"/>
    <property type="molecule type" value="Genomic_DNA"/>
</dbReference>
<evidence type="ECO:0000313" key="3">
    <source>
        <dbReference type="EMBL" id="PJZ72999.1"/>
    </source>
</evidence>
<dbReference type="Proteomes" id="UP000231962">
    <property type="component" value="Unassembled WGS sequence"/>
</dbReference>
<dbReference type="AlphaFoldDB" id="A0A2M9ZLW3"/>
<dbReference type="InterPro" id="IPR044922">
    <property type="entry name" value="DUF2063_N_sf"/>
</dbReference>
<name>A0A2M9ZLW3_9LEPT</name>
<proteinExistence type="predicted"/>
<dbReference type="Pfam" id="PF09836">
    <property type="entry name" value="DUF2063"/>
    <property type="match status" value="1"/>
</dbReference>